<dbReference type="InterPro" id="IPR028565">
    <property type="entry name" value="MHD"/>
</dbReference>
<keyword evidence="2" id="KW-0963">Cytoplasm</keyword>
<protein>
    <recommendedName>
        <fullName evidence="6">MHD domain-containing protein</fullName>
    </recommendedName>
</protein>
<evidence type="ECO:0000256" key="3">
    <source>
        <dbReference type="ARBA" id="ARBA00022553"/>
    </source>
</evidence>
<keyword evidence="3" id="KW-0597">Phosphoprotein</keyword>
<dbReference type="SMART" id="SM00055">
    <property type="entry name" value="FCH"/>
    <property type="match status" value="1"/>
</dbReference>
<evidence type="ECO:0000256" key="1">
    <source>
        <dbReference type="ARBA" id="ARBA00004496"/>
    </source>
</evidence>
<dbReference type="AlphaFoldDB" id="A0A507DRG4"/>
<dbReference type="EMBL" id="QEAQ01000186">
    <property type="protein sequence ID" value="TPX53845.1"/>
    <property type="molecule type" value="Genomic_DNA"/>
</dbReference>
<dbReference type="GO" id="GO:0006897">
    <property type="term" value="P:endocytosis"/>
    <property type="evidence" value="ECO:0007669"/>
    <property type="project" value="UniProtKB-KW"/>
</dbReference>
<feature type="domain" description="MHD" evidence="6">
    <location>
        <begin position="446"/>
        <end position="700"/>
    </location>
</feature>
<evidence type="ECO:0000313" key="8">
    <source>
        <dbReference type="Proteomes" id="UP000318582"/>
    </source>
</evidence>
<dbReference type="Gene3D" id="1.20.1270.60">
    <property type="entry name" value="Arfaptin homology (AH) domain/BAR domain"/>
    <property type="match status" value="1"/>
</dbReference>
<keyword evidence="8" id="KW-1185">Reference proteome</keyword>
<dbReference type="InterPro" id="IPR018808">
    <property type="entry name" value="Muniscin_C"/>
</dbReference>
<feature type="region of interest" description="Disordered" evidence="5">
    <location>
        <begin position="151"/>
        <end position="172"/>
    </location>
</feature>
<keyword evidence="4" id="KW-0254">Endocytosis</keyword>
<organism evidence="7 8">
    <name type="scientific">Powellomyces hirtus</name>
    <dbReference type="NCBI Taxonomy" id="109895"/>
    <lineage>
        <taxon>Eukaryota</taxon>
        <taxon>Fungi</taxon>
        <taxon>Fungi incertae sedis</taxon>
        <taxon>Chytridiomycota</taxon>
        <taxon>Chytridiomycota incertae sedis</taxon>
        <taxon>Chytridiomycetes</taxon>
        <taxon>Spizellomycetales</taxon>
        <taxon>Powellomycetaceae</taxon>
        <taxon>Powellomyces</taxon>
    </lineage>
</organism>
<dbReference type="PROSITE" id="PS51072">
    <property type="entry name" value="MHD"/>
    <property type="match status" value="1"/>
</dbReference>
<dbReference type="InterPro" id="IPR027267">
    <property type="entry name" value="AH/BAR_dom_sf"/>
</dbReference>
<dbReference type="PANTHER" id="PTHR23065">
    <property type="entry name" value="PROLINE-SERINE-THREONINE PHOSPHATASE INTERACTING PROTEIN 1"/>
    <property type="match status" value="1"/>
</dbReference>
<dbReference type="InterPro" id="IPR001060">
    <property type="entry name" value="FCH_dom"/>
</dbReference>
<reference evidence="7 8" key="1">
    <citation type="journal article" date="2019" name="Sci. Rep.">
        <title>Comparative genomics of chytrid fungi reveal insights into the obligate biotrophic and pathogenic lifestyle of Synchytrium endobioticum.</title>
        <authorList>
            <person name="van de Vossenberg B.T.L.H."/>
            <person name="Warris S."/>
            <person name="Nguyen H.D.T."/>
            <person name="van Gent-Pelzer M.P.E."/>
            <person name="Joly D.L."/>
            <person name="van de Geest H.C."/>
            <person name="Bonants P.J.M."/>
            <person name="Smith D.S."/>
            <person name="Levesque C.A."/>
            <person name="van der Lee T.A.J."/>
        </authorList>
    </citation>
    <scope>NUCLEOTIDE SEQUENCE [LARGE SCALE GENOMIC DNA]</scope>
    <source>
        <strain evidence="7 8">CBS 809.83</strain>
    </source>
</reference>
<evidence type="ECO:0000313" key="7">
    <source>
        <dbReference type="EMBL" id="TPX53845.1"/>
    </source>
</evidence>
<comment type="subcellular location">
    <subcellularLocation>
        <location evidence="1">Cytoplasm</location>
    </subcellularLocation>
</comment>
<evidence type="ECO:0000256" key="2">
    <source>
        <dbReference type="ARBA" id="ARBA00022490"/>
    </source>
</evidence>
<dbReference type="GO" id="GO:0043226">
    <property type="term" value="C:organelle"/>
    <property type="evidence" value="ECO:0007669"/>
    <property type="project" value="UniProtKB-ARBA"/>
</dbReference>
<accession>A0A507DRG4</accession>
<evidence type="ECO:0000259" key="6">
    <source>
        <dbReference type="PROSITE" id="PS51072"/>
    </source>
</evidence>
<dbReference type="PANTHER" id="PTHR23065:SF7">
    <property type="entry name" value="NOSTRIN, ISOFORM H"/>
    <property type="match status" value="1"/>
</dbReference>
<dbReference type="Proteomes" id="UP000318582">
    <property type="component" value="Unassembled WGS sequence"/>
</dbReference>
<feature type="region of interest" description="Disordered" evidence="5">
    <location>
        <begin position="365"/>
        <end position="391"/>
    </location>
</feature>
<evidence type="ECO:0000256" key="5">
    <source>
        <dbReference type="SAM" id="MobiDB-lite"/>
    </source>
</evidence>
<dbReference type="Pfam" id="PF10291">
    <property type="entry name" value="muHD"/>
    <property type="match status" value="1"/>
</dbReference>
<dbReference type="GO" id="GO:0005737">
    <property type="term" value="C:cytoplasm"/>
    <property type="evidence" value="ECO:0007669"/>
    <property type="project" value="TreeGrafter"/>
</dbReference>
<sequence length="705" mass="76176">MARFVEAFSLDKPKESAELLSKRLKTGLQLEDELANYFRDRAAVEEKYATELIRLGKKHTLGALDKDFTGTFQNVWEQLASSLGEVAALHVSFARELAEKMERPLRSRAHTDPDWSKLKQYESEFGRSTKDYDDKIVKYLKATAKAKKSAASAKSDKKTADATAAKDAAKDQWVPQATEAFERFQRMDESRLTALKETLAKYADLAVRHEGAKSAISDGVLAATMSFDVADDITKFCSTKGNNDGTGLAISTGADGGSSNATSRENSVQILPDVSGASDHAPTNGIYPSAMTPAVDEEGYTIPPTSISAAWDSSAAGAAIADDEEEAGSTSTASRIKVAIRSESIVESPEDANKALRQFQNVLGPNPTRLAKRGSRRISLSAEENKAPGSLAQKRMTMHMGSTDGSPSSSDLFGNDPPFISAMPSLMPIRANSIPFTSSPTTESRPVRVQASISEQVNVLIRGNEVEKLLLMGDVSLTSPLSFADLDEDKPFTISISNYAELAQVVPNETFARVHPSHPEHFEINSRALKQAGMQVVPIIKYQVKITDPKQHAPLLVHPMWKCEPTQTSLMLVYQLNPLLRDRLSLTDVSFLVPVDAGGEISRVQTKPSGIWNSERKAVLWKVGKVGKEAADEPQKLLARMDTTEATNPGTVAIRFTCSGALLSNIGVSCAYPEGSSGTVAEGMKAPVELGDVLQVFSAGKYGAI</sequence>
<dbReference type="GO" id="GO:0005886">
    <property type="term" value="C:plasma membrane"/>
    <property type="evidence" value="ECO:0007669"/>
    <property type="project" value="TreeGrafter"/>
</dbReference>
<dbReference type="Pfam" id="PF00611">
    <property type="entry name" value="FCH"/>
    <property type="match status" value="1"/>
</dbReference>
<name>A0A507DRG4_9FUNG</name>
<evidence type="ECO:0000256" key="4">
    <source>
        <dbReference type="ARBA" id="ARBA00022583"/>
    </source>
</evidence>
<dbReference type="SUPFAM" id="SSF103657">
    <property type="entry name" value="BAR/IMD domain-like"/>
    <property type="match status" value="1"/>
</dbReference>
<gene>
    <name evidence="7" type="ORF">PhCBS80983_g06138</name>
</gene>
<dbReference type="STRING" id="109895.A0A507DRG4"/>
<proteinExistence type="predicted"/>
<comment type="caution">
    <text evidence="7">The sequence shown here is derived from an EMBL/GenBank/DDBJ whole genome shotgun (WGS) entry which is preliminary data.</text>
</comment>